<dbReference type="Proteomes" id="UP000244903">
    <property type="component" value="Chromosome"/>
</dbReference>
<gene>
    <name evidence="2" type="ORF">A6048_17580</name>
</gene>
<evidence type="ECO:0000256" key="1">
    <source>
        <dbReference type="SAM" id="MobiDB-lite"/>
    </source>
</evidence>
<reference evidence="2 3" key="1">
    <citation type="submission" date="2016-04" db="EMBL/GenBank/DDBJ databases">
        <title>Complete genome sequence of the haloalkaliphilic hydrocarbon-degrading bacterium Dietzia psychralcaliphila ILA-1T, isolated from a drain of a fish product-processing plant.</title>
        <authorList>
            <person name="Zhao J."/>
            <person name="Hu B."/>
            <person name="Geng S."/>
            <person name="Nie Y."/>
            <person name="Tang Y."/>
        </authorList>
    </citation>
    <scope>NUCLEOTIDE SEQUENCE [LARGE SCALE GENOMIC DNA]</scope>
    <source>
        <strain evidence="2 3">ILA-1</strain>
    </source>
</reference>
<feature type="region of interest" description="Disordered" evidence="1">
    <location>
        <begin position="1"/>
        <end position="51"/>
    </location>
</feature>
<evidence type="ECO:0000313" key="3">
    <source>
        <dbReference type="Proteomes" id="UP000244903"/>
    </source>
</evidence>
<feature type="compositionally biased region" description="Basic and acidic residues" evidence="1">
    <location>
        <begin position="8"/>
        <end position="31"/>
    </location>
</feature>
<dbReference type="EMBL" id="CP015453">
    <property type="protein sequence ID" value="AWH97009.1"/>
    <property type="molecule type" value="Genomic_DNA"/>
</dbReference>
<keyword evidence="3" id="KW-1185">Reference proteome</keyword>
<evidence type="ECO:0008006" key="4">
    <source>
        <dbReference type="Google" id="ProtNLM"/>
    </source>
</evidence>
<sequence>MSETPQPHQDKPDRVTPDHPEPDQHGSDQHGSEAPGSVAPASVDPRTGEDLSWKSTPVAIVLLDRPAPGHREVSELLAEIFEGSYEVDPGTDDDPATGVYIEDATVVVTPLDGPVADGEASRYTENLAIWNGGEGVVDTHRSQIVVAAFRLGPVGDDGEPGEPEYLDPRLDTLRCELAVTTVTAALTALPGAIAVSVGGAATTLPAGPYRDLVTGNPLPVPALVGVRAGMQSETTSCVYTSGLGRFGRLDLERLDVAGPPGAAFGQMCDLVAYSLGSGTVFQPGQALEVGGPQPLLTSVETSPFTGQQVLRLTPG</sequence>
<dbReference type="AlphaFoldDB" id="A0AAD0JUK2"/>
<protein>
    <recommendedName>
        <fullName evidence="4">DUF4261 domain-containing protein</fullName>
    </recommendedName>
</protein>
<accession>A0AAD0JUK2</accession>
<dbReference type="KEGG" id="dpc:A6048_17580"/>
<dbReference type="RefSeq" id="WP_235027310.1">
    <property type="nucleotide sequence ID" value="NZ_CP015453.1"/>
</dbReference>
<organism evidence="2 3">
    <name type="scientific">Dietzia psychralcaliphila</name>
    <dbReference type="NCBI Taxonomy" id="139021"/>
    <lineage>
        <taxon>Bacteria</taxon>
        <taxon>Bacillati</taxon>
        <taxon>Actinomycetota</taxon>
        <taxon>Actinomycetes</taxon>
        <taxon>Mycobacteriales</taxon>
        <taxon>Dietziaceae</taxon>
        <taxon>Dietzia</taxon>
    </lineage>
</organism>
<proteinExistence type="predicted"/>
<evidence type="ECO:0000313" key="2">
    <source>
        <dbReference type="EMBL" id="AWH97009.1"/>
    </source>
</evidence>
<name>A0AAD0JUK2_9ACTN</name>